<protein>
    <submittedName>
        <fullName evidence="1">CRISPR-associated protein, TM1812 family</fullName>
    </submittedName>
</protein>
<evidence type="ECO:0000313" key="1">
    <source>
        <dbReference type="EMBL" id="ADN16890.1"/>
    </source>
</evidence>
<proteinExistence type="predicted"/>
<dbReference type="EMBL" id="CP002198">
    <property type="protein sequence ID" value="ADN16890.1"/>
    <property type="molecule type" value="Genomic_DNA"/>
</dbReference>
<dbReference type="CDD" id="cd09732">
    <property type="entry name" value="Csx1_III-U"/>
    <property type="match status" value="1"/>
</dbReference>
<evidence type="ECO:0000313" key="2">
    <source>
        <dbReference type="Proteomes" id="UP000008206"/>
    </source>
</evidence>
<accession>E0UIC2</accession>
<dbReference type="KEGG" id="cyj:Cyan7822_5001"/>
<organism evidence="1 2">
    <name type="scientific">Gloeothece verrucosa (strain PCC 7822)</name>
    <name type="common">Cyanothece sp. (strain PCC 7822)</name>
    <dbReference type="NCBI Taxonomy" id="497965"/>
    <lineage>
        <taxon>Bacteria</taxon>
        <taxon>Bacillati</taxon>
        <taxon>Cyanobacteriota</taxon>
        <taxon>Cyanophyceae</taxon>
        <taxon>Oscillatoriophycideae</taxon>
        <taxon>Chroococcales</taxon>
        <taxon>Aphanothecaceae</taxon>
        <taxon>Gloeothece</taxon>
        <taxon>Gloeothece verrucosa</taxon>
    </lineage>
</organism>
<dbReference type="InterPro" id="IPR013383">
    <property type="entry name" value="CRISPR-assoc_prot_DxTHG_CS"/>
</dbReference>
<keyword evidence="2" id="KW-1185">Reference proteome</keyword>
<name>E0UIC2_GLOV7</name>
<dbReference type="SUPFAM" id="SSF160980">
    <property type="entry name" value="SSO1389-like"/>
    <property type="match status" value="1"/>
</dbReference>
<dbReference type="AlphaFoldDB" id="E0UIC2"/>
<dbReference type="STRING" id="497965.Cyan7822_5001"/>
<gene>
    <name evidence="1" type="ordered locus">Cyan7822_5001</name>
</gene>
<dbReference type="InterPro" id="IPR011742">
    <property type="entry name" value="CRISPR-assoc_prot_TM1812"/>
</dbReference>
<dbReference type="RefSeq" id="WP_013324928.1">
    <property type="nucleotide sequence ID" value="NC_014501.1"/>
</dbReference>
<dbReference type="Proteomes" id="UP000008206">
    <property type="component" value="Chromosome"/>
</dbReference>
<dbReference type="eggNOG" id="COG1517">
    <property type="taxonomic scope" value="Bacteria"/>
</dbReference>
<sequence>MKIISFLGFNTYKETTYISPLGNAQWKTPFFQEALVKFYQPKSLYVLLTNTVETAIPKGASESNWNALQKRLQGKVELQPISNIPEQNRPEDIWFIFQKVTECLEDGDEVIFDITHSFRSVPIVALIAVSYIRVVRQVKIKGLLYGAFEARNPETDETPTFDLLPIVSLLEWTTATDQFLKTGNAETLANLLHSSNPETENLAESIKGIAQGLHLLRPMDVLRESAILPERIKEAIPIISQSVPPFATLIERVEKDYGSFGLSNPEDYENTNNAKISLLKQLKIIEWYAEKEQIIQALSLAREWLPSLLCYHFKIDPQVHKPNREEMDRLLTGGKNKEGKESCYREEFNKLENKKTTQLRRLWNTLANLRNDALHAGFRKNPKKATEIIKETQKIIEELKAIAKAWDLTDEEN</sequence>
<dbReference type="NCBIfam" id="TIGR02221">
    <property type="entry name" value="cas_TM1812"/>
    <property type="match status" value="1"/>
</dbReference>
<dbReference type="NCBIfam" id="TIGR02549">
    <property type="entry name" value="CRISPR_DxTHG"/>
    <property type="match status" value="1"/>
</dbReference>
<dbReference type="HOGENOM" id="CLU_025124_1_0_3"/>
<reference evidence="2" key="1">
    <citation type="journal article" date="2011" name="MBio">
        <title>Novel metabolic attributes of the genus Cyanothece, comprising a group of unicellular nitrogen-fixing Cyanobacteria.</title>
        <authorList>
            <person name="Bandyopadhyay A."/>
            <person name="Elvitigala T."/>
            <person name="Welsh E."/>
            <person name="Stockel J."/>
            <person name="Liberton M."/>
            <person name="Min H."/>
            <person name="Sherman L.A."/>
            <person name="Pakrasi H.B."/>
        </authorList>
    </citation>
    <scope>NUCLEOTIDE SEQUENCE [LARGE SCALE GENOMIC DNA]</scope>
    <source>
        <strain evidence="2">PCC 7822</strain>
    </source>
</reference>